<evidence type="ECO:0000259" key="8">
    <source>
        <dbReference type="PROSITE" id="PS51349"/>
    </source>
</evidence>
<feature type="binding site" evidence="7">
    <location>
        <begin position="78"/>
        <end position="80"/>
    </location>
    <ligand>
        <name>FMN</name>
        <dbReference type="ChEBI" id="CHEBI:58210"/>
    </ligand>
</feature>
<feature type="binding site" evidence="7">
    <location>
        <position position="25"/>
    </location>
    <ligand>
        <name>glyoxylate</name>
        <dbReference type="ChEBI" id="CHEBI:36655"/>
    </ligand>
</feature>
<comment type="similarity">
    <text evidence="5">Belongs to the FMN-dependent alpha-hydroxy acid dehydrogenase family.</text>
</comment>
<feature type="binding site" evidence="7">
    <location>
        <position position="128"/>
    </location>
    <ligand>
        <name>FMN</name>
        <dbReference type="ChEBI" id="CHEBI:58210"/>
    </ligand>
</feature>
<keyword evidence="2 7" id="KW-0285">Flavoprotein</keyword>
<evidence type="ECO:0000256" key="6">
    <source>
        <dbReference type="PIRSR" id="PIRSR000138-1"/>
    </source>
</evidence>
<dbReference type="KEGG" id="paro:CUV01_16295"/>
<dbReference type="GO" id="GO:0004460">
    <property type="term" value="F:L-lactate dehydrogenase (cytochrome) activity"/>
    <property type="evidence" value="ECO:0007669"/>
    <property type="project" value="UniProtKB-EC"/>
</dbReference>
<feature type="binding site" evidence="7">
    <location>
        <position position="276"/>
    </location>
    <ligand>
        <name>glyoxylate</name>
        <dbReference type="ChEBI" id="CHEBI:36655"/>
    </ligand>
</feature>
<evidence type="ECO:0000256" key="4">
    <source>
        <dbReference type="ARBA" id="ARBA00023002"/>
    </source>
</evidence>
<dbReference type="Pfam" id="PF01070">
    <property type="entry name" value="FMN_dh"/>
    <property type="match status" value="1"/>
</dbReference>
<feature type="binding site" evidence="7">
    <location>
        <begin position="330"/>
        <end position="331"/>
    </location>
    <ligand>
        <name>FMN</name>
        <dbReference type="ChEBI" id="CHEBI:58210"/>
    </ligand>
</feature>
<dbReference type="SUPFAM" id="SSF51395">
    <property type="entry name" value="FMN-linked oxidoreductases"/>
    <property type="match status" value="1"/>
</dbReference>
<dbReference type="PIRSF" id="PIRSF000138">
    <property type="entry name" value="Al-hdrx_acd_dh"/>
    <property type="match status" value="1"/>
</dbReference>
<dbReference type="InterPro" id="IPR008259">
    <property type="entry name" value="FMN_hydac_DH_AS"/>
</dbReference>
<evidence type="ECO:0000256" key="3">
    <source>
        <dbReference type="ARBA" id="ARBA00022643"/>
    </source>
</evidence>
<dbReference type="EC" id="1.1.2.3" evidence="9"/>
<feature type="binding site" evidence="7">
    <location>
        <position position="165"/>
    </location>
    <ligand>
        <name>glyoxylate</name>
        <dbReference type="ChEBI" id="CHEBI:36655"/>
    </ligand>
</feature>
<dbReference type="Proteomes" id="UP000233742">
    <property type="component" value="Chromosome"/>
</dbReference>
<dbReference type="EMBL" id="CP025408">
    <property type="protein sequence ID" value="AUH35519.1"/>
    <property type="molecule type" value="Genomic_DNA"/>
</dbReference>
<dbReference type="PANTHER" id="PTHR10578:SF107">
    <property type="entry name" value="2-HYDROXYACID OXIDASE 1"/>
    <property type="match status" value="1"/>
</dbReference>
<comment type="cofactor">
    <cofactor evidence="1">
        <name>FMN</name>
        <dbReference type="ChEBI" id="CHEBI:58210"/>
    </cofactor>
</comment>
<dbReference type="InterPro" id="IPR013785">
    <property type="entry name" value="Aldolase_TIM"/>
</dbReference>
<evidence type="ECO:0000313" key="9">
    <source>
        <dbReference type="EMBL" id="AUH35519.1"/>
    </source>
</evidence>
<keyword evidence="10" id="KW-1185">Reference proteome</keyword>
<keyword evidence="3 7" id="KW-0288">FMN</keyword>
<feature type="binding site" evidence="7">
    <location>
        <position position="130"/>
    </location>
    <ligand>
        <name>FMN</name>
        <dbReference type="ChEBI" id="CHEBI:58210"/>
    </ligand>
</feature>
<dbReference type="GO" id="GO:0005886">
    <property type="term" value="C:plasma membrane"/>
    <property type="evidence" value="ECO:0007669"/>
    <property type="project" value="TreeGrafter"/>
</dbReference>
<dbReference type="CDD" id="cd02809">
    <property type="entry name" value="alpha_hydroxyacid_oxid_FMN"/>
    <property type="match status" value="1"/>
</dbReference>
<reference evidence="9 10" key="1">
    <citation type="submission" date="2017-12" db="EMBL/GenBank/DDBJ databases">
        <authorList>
            <person name="Hurst M.R.H."/>
        </authorList>
    </citation>
    <scope>NUCLEOTIDE SEQUENCE [LARGE SCALE GENOMIC DNA]</scope>
    <source>
        <strain evidence="9 10">BM15</strain>
    </source>
</reference>
<dbReference type="GO" id="GO:0004459">
    <property type="term" value="F:L-lactate dehydrogenase (NAD+) activity"/>
    <property type="evidence" value="ECO:0007669"/>
    <property type="project" value="TreeGrafter"/>
</dbReference>
<evidence type="ECO:0000256" key="7">
    <source>
        <dbReference type="PIRSR" id="PIRSR000138-2"/>
    </source>
</evidence>
<feature type="domain" description="FMN hydroxy acid dehydrogenase" evidence="8">
    <location>
        <begin position="1"/>
        <end position="381"/>
    </location>
</feature>
<protein>
    <submittedName>
        <fullName evidence="9">Alpha-hydroxy-acid oxidizing enzyme</fullName>
        <ecNumber evidence="9">1.1.2.3</ecNumber>
    </submittedName>
</protein>
<dbReference type="Gene3D" id="3.20.20.70">
    <property type="entry name" value="Aldolase class I"/>
    <property type="match status" value="1"/>
</dbReference>
<dbReference type="NCBIfam" id="NF008398">
    <property type="entry name" value="PRK11197.1"/>
    <property type="match status" value="1"/>
</dbReference>
<feature type="binding site" evidence="7">
    <location>
        <position position="252"/>
    </location>
    <ligand>
        <name>FMN</name>
        <dbReference type="ChEBI" id="CHEBI:58210"/>
    </ligand>
</feature>
<dbReference type="AlphaFoldDB" id="A0A2K9EM43"/>
<dbReference type="OrthoDB" id="9770452at2"/>
<proteinExistence type="inferred from homology"/>
<evidence type="ECO:0000256" key="1">
    <source>
        <dbReference type="ARBA" id="ARBA00001917"/>
    </source>
</evidence>
<feature type="binding site" evidence="7">
    <location>
        <begin position="307"/>
        <end position="311"/>
    </location>
    <ligand>
        <name>FMN</name>
        <dbReference type="ChEBI" id="CHEBI:58210"/>
    </ligand>
</feature>
<keyword evidence="4 9" id="KW-0560">Oxidoreductase</keyword>
<feature type="binding site" evidence="7">
    <location>
        <position position="107"/>
    </location>
    <ligand>
        <name>FMN</name>
        <dbReference type="ChEBI" id="CHEBI:58210"/>
    </ligand>
</feature>
<evidence type="ECO:0000313" key="10">
    <source>
        <dbReference type="Proteomes" id="UP000233742"/>
    </source>
</evidence>
<dbReference type="GO" id="GO:0009060">
    <property type="term" value="P:aerobic respiration"/>
    <property type="evidence" value="ECO:0007669"/>
    <property type="project" value="TreeGrafter"/>
</dbReference>
<dbReference type="InterPro" id="IPR037396">
    <property type="entry name" value="FMN_HAD"/>
</dbReference>
<feature type="active site" description="Proton acceptor" evidence="6">
    <location>
        <position position="276"/>
    </location>
</feature>
<dbReference type="RefSeq" id="WP_101462171.1">
    <property type="nucleotide sequence ID" value="NZ_CP025408.1"/>
</dbReference>
<dbReference type="PROSITE" id="PS51349">
    <property type="entry name" value="FMN_HYDROXY_ACID_DH_2"/>
    <property type="match status" value="1"/>
</dbReference>
<feature type="binding site" evidence="7">
    <location>
        <position position="274"/>
    </location>
    <ligand>
        <name>FMN</name>
        <dbReference type="ChEBI" id="CHEBI:58210"/>
    </ligand>
</feature>
<dbReference type="InterPro" id="IPR000262">
    <property type="entry name" value="FMN-dep_DH"/>
</dbReference>
<dbReference type="PANTHER" id="PTHR10578">
    <property type="entry name" value="S -2-HYDROXY-ACID OXIDASE-RELATED"/>
    <property type="match status" value="1"/>
</dbReference>
<feature type="binding site" evidence="7">
    <location>
        <position position="279"/>
    </location>
    <ligand>
        <name>glyoxylate</name>
        <dbReference type="ChEBI" id="CHEBI:36655"/>
    </ligand>
</feature>
<dbReference type="InterPro" id="IPR012133">
    <property type="entry name" value="Alpha-hydoxy_acid_DH_FMN"/>
</dbReference>
<dbReference type="GO" id="GO:0010181">
    <property type="term" value="F:FMN binding"/>
    <property type="evidence" value="ECO:0007669"/>
    <property type="project" value="InterPro"/>
</dbReference>
<feature type="binding site" evidence="7">
    <location>
        <position position="156"/>
    </location>
    <ligand>
        <name>FMN</name>
        <dbReference type="ChEBI" id="CHEBI:58210"/>
    </ligand>
</feature>
<dbReference type="PROSITE" id="PS00557">
    <property type="entry name" value="FMN_HYDROXY_ACID_DH_1"/>
    <property type="match status" value="1"/>
</dbReference>
<gene>
    <name evidence="9" type="primary">lldD</name>
    <name evidence="9" type="ORF">CUV01_16295</name>
</gene>
<accession>A0A2K9EM43</accession>
<organism evidence="9 10">
    <name type="scientific">Paracoccus tegillarcae</name>
    <dbReference type="NCBI Taxonomy" id="1529068"/>
    <lineage>
        <taxon>Bacteria</taxon>
        <taxon>Pseudomonadati</taxon>
        <taxon>Pseudomonadota</taxon>
        <taxon>Alphaproteobacteria</taxon>
        <taxon>Rhodobacterales</taxon>
        <taxon>Paracoccaceae</taxon>
        <taxon>Paracoccus</taxon>
    </lineage>
</organism>
<evidence type="ECO:0000256" key="5">
    <source>
        <dbReference type="ARBA" id="ARBA00024042"/>
    </source>
</evidence>
<sequence length="387" mass="42592">MPVITCIEDLKRLHKARTPRMFYDYAESGSYSEQTFRENTSDFADIRLRQKVAVDMSNRTTESTMIGMPVAMPVGLAPVGMTGMQHADGEILAARAAEDFGVPFCLSTMSICSIEDVAEHTTKPFMFQLYVLRDQEFLENIINRAKAANCSAMVLTLDLQILGQRHKDLKNGLSAPPKLTLPVMMDLATKWRWGMGMLKTKRRSFGNIVGHAKGVGDMSSLSSWTAEQFDPMLDWDKIAKIRDMWGGKLILKGILDADDARIAADFGADAIVVSNHGGRQQDGALSAIRVLPEIVEAVGDQIEIHMDSGIRSGQDVLKALALGAHSTWIGRAFIHGLGAMGEYGVTRALEVIQKELDTSMALCGERDVKNIGRHDVMLPPNFSGSYR</sequence>
<dbReference type="FunFam" id="3.20.20.70:FF:000029">
    <property type="entry name" value="L-lactate dehydrogenase"/>
    <property type="match status" value="1"/>
</dbReference>
<name>A0A2K9EM43_9RHOB</name>
<evidence type="ECO:0000256" key="2">
    <source>
        <dbReference type="ARBA" id="ARBA00022630"/>
    </source>
</evidence>